<accession>A0A1M6LQG5</accession>
<dbReference type="InterPro" id="IPR051610">
    <property type="entry name" value="GPI/OXD"/>
</dbReference>
<keyword evidence="4" id="KW-1185">Reference proteome</keyword>
<dbReference type="GO" id="GO:0046872">
    <property type="term" value="F:metal ion binding"/>
    <property type="evidence" value="ECO:0007669"/>
    <property type="project" value="UniProtKB-KW"/>
</dbReference>
<dbReference type="Pfam" id="PF07883">
    <property type="entry name" value="Cupin_2"/>
    <property type="match status" value="1"/>
</dbReference>
<dbReference type="AlphaFoldDB" id="A0A1M6LQG5"/>
<evidence type="ECO:0000256" key="1">
    <source>
        <dbReference type="ARBA" id="ARBA00022723"/>
    </source>
</evidence>
<dbReference type="SUPFAM" id="SSF51182">
    <property type="entry name" value="RmlC-like cupins"/>
    <property type="match status" value="1"/>
</dbReference>
<dbReference type="InterPro" id="IPR014710">
    <property type="entry name" value="RmlC-like_jellyroll"/>
</dbReference>
<dbReference type="Gene3D" id="2.60.120.10">
    <property type="entry name" value="Jelly Rolls"/>
    <property type="match status" value="1"/>
</dbReference>
<dbReference type="EMBL" id="FQZG01000074">
    <property type="protein sequence ID" value="SHJ73400.1"/>
    <property type="molecule type" value="Genomic_DNA"/>
</dbReference>
<dbReference type="RefSeq" id="WP_073190043.1">
    <property type="nucleotide sequence ID" value="NZ_FQZG01000074.1"/>
</dbReference>
<keyword evidence="1" id="KW-0479">Metal-binding</keyword>
<evidence type="ECO:0000313" key="4">
    <source>
        <dbReference type="Proteomes" id="UP000184512"/>
    </source>
</evidence>
<feature type="domain" description="Cupin type-2" evidence="2">
    <location>
        <begin position="44"/>
        <end position="111"/>
    </location>
</feature>
<dbReference type="InterPro" id="IPR013096">
    <property type="entry name" value="Cupin_2"/>
</dbReference>
<proteinExistence type="predicted"/>
<reference evidence="3 4" key="1">
    <citation type="submission" date="2016-11" db="EMBL/GenBank/DDBJ databases">
        <authorList>
            <person name="Jaros S."/>
            <person name="Januszkiewicz K."/>
            <person name="Wedrychowicz H."/>
        </authorList>
    </citation>
    <scope>NUCLEOTIDE SEQUENCE [LARGE SCALE GENOMIC DNA]</scope>
    <source>
        <strain evidence="3 4">DSM 12906</strain>
    </source>
</reference>
<dbReference type="STRING" id="1123357.SAMN02745244_03140"/>
<dbReference type="InterPro" id="IPR011051">
    <property type="entry name" value="RmlC_Cupin_sf"/>
</dbReference>
<evidence type="ECO:0000259" key="2">
    <source>
        <dbReference type="Pfam" id="PF07883"/>
    </source>
</evidence>
<dbReference type="PANTHER" id="PTHR35848">
    <property type="entry name" value="OXALATE-BINDING PROTEIN"/>
    <property type="match status" value="1"/>
</dbReference>
<dbReference type="PANTHER" id="PTHR35848:SF6">
    <property type="entry name" value="CUPIN TYPE-2 DOMAIN-CONTAINING PROTEIN"/>
    <property type="match status" value="1"/>
</dbReference>
<name>A0A1M6LQG5_9ACTN</name>
<organism evidence="3 4">
    <name type="scientific">Tessaracoccus bendigoensis DSM 12906</name>
    <dbReference type="NCBI Taxonomy" id="1123357"/>
    <lineage>
        <taxon>Bacteria</taxon>
        <taxon>Bacillati</taxon>
        <taxon>Actinomycetota</taxon>
        <taxon>Actinomycetes</taxon>
        <taxon>Propionibacteriales</taxon>
        <taxon>Propionibacteriaceae</taxon>
        <taxon>Tessaracoccus</taxon>
    </lineage>
</organism>
<dbReference type="OrthoDB" id="3231985at2"/>
<dbReference type="CDD" id="cd02221">
    <property type="entry name" value="cupin_TM1287-like"/>
    <property type="match status" value="1"/>
</dbReference>
<evidence type="ECO:0000313" key="3">
    <source>
        <dbReference type="EMBL" id="SHJ73400.1"/>
    </source>
</evidence>
<dbReference type="Proteomes" id="UP000184512">
    <property type="component" value="Unassembled WGS sequence"/>
</dbReference>
<protein>
    <submittedName>
        <fullName evidence="3">Cupin domain-containing protein</fullName>
    </submittedName>
</protein>
<gene>
    <name evidence="3" type="ORF">SAMN02745244_03140</name>
</gene>
<sequence>MAVYRLEEQQVEERAAGGGDTIITFRHHVPAEKLNGKGRLFAHLSVPVGGSVGMHQHVEESEYYVITAGRGRYLMDDQSWEVGPGDVTEVAPGHSHSILNIGDEPLEFEALIVFA</sequence>